<accession>A0A3Q9G125</accession>
<sequence length="85" mass="9173">MAVPFVRVVRPVRTSKKGRPSFHGAIRTDGRTGPPSLGPLGQRQHALGVGDFALQRGHVYTTILIDIETGHPVDVLPDRTARGPL</sequence>
<dbReference type="EMBL" id="CP034587">
    <property type="protein sequence ID" value="AZQ75231.1"/>
    <property type="molecule type" value="Genomic_DNA"/>
</dbReference>
<protein>
    <recommendedName>
        <fullName evidence="4">Transposase</fullName>
    </recommendedName>
</protein>
<proteinExistence type="predicted"/>
<evidence type="ECO:0000313" key="2">
    <source>
        <dbReference type="EMBL" id="AZQ75231.1"/>
    </source>
</evidence>
<gene>
    <name evidence="2" type="ORF">EKH77_32460</name>
</gene>
<evidence type="ECO:0008006" key="4">
    <source>
        <dbReference type="Google" id="ProtNLM"/>
    </source>
</evidence>
<reference evidence="2 3" key="1">
    <citation type="submission" date="2018-12" db="EMBL/GenBank/DDBJ databases">
        <title>The whole draft genome of Streptomyce luteoverticillatus CGMCC 15060.</title>
        <authorList>
            <person name="Feng Z."/>
            <person name="Chen G."/>
            <person name="Zhang J."/>
            <person name="Zhu H."/>
            <person name="Yu X."/>
            <person name="Zhang W."/>
            <person name="Zhang X."/>
        </authorList>
    </citation>
    <scope>NUCLEOTIDE SEQUENCE [LARGE SCALE GENOMIC DNA]</scope>
    <source>
        <strain evidence="2 3">CGMCC 15060</strain>
    </source>
</reference>
<keyword evidence="3" id="KW-1185">Reference proteome</keyword>
<feature type="region of interest" description="Disordered" evidence="1">
    <location>
        <begin position="14"/>
        <end position="42"/>
    </location>
</feature>
<evidence type="ECO:0000313" key="3">
    <source>
        <dbReference type="Proteomes" id="UP000267900"/>
    </source>
</evidence>
<organism evidence="2 3">
    <name type="scientific">Streptomyces luteoverticillatus</name>
    <name type="common">Streptoverticillium luteoverticillatus</name>
    <dbReference type="NCBI Taxonomy" id="66425"/>
    <lineage>
        <taxon>Bacteria</taxon>
        <taxon>Bacillati</taxon>
        <taxon>Actinomycetota</taxon>
        <taxon>Actinomycetes</taxon>
        <taxon>Kitasatosporales</taxon>
        <taxon>Streptomycetaceae</taxon>
        <taxon>Streptomyces</taxon>
    </lineage>
</organism>
<dbReference type="AlphaFoldDB" id="A0A3Q9G125"/>
<dbReference type="OrthoDB" id="3238779at2"/>
<evidence type="ECO:0000256" key="1">
    <source>
        <dbReference type="SAM" id="MobiDB-lite"/>
    </source>
</evidence>
<name>A0A3Q9G125_STRLT</name>
<dbReference type="Proteomes" id="UP000267900">
    <property type="component" value="Chromosome"/>
</dbReference>